<evidence type="ECO:0000256" key="5">
    <source>
        <dbReference type="ARBA" id="ARBA00023136"/>
    </source>
</evidence>
<organism evidence="9 10">
    <name type="scientific">Cytobacillus solani</name>
    <dbReference type="NCBI Taxonomy" id="1637975"/>
    <lineage>
        <taxon>Bacteria</taxon>
        <taxon>Bacillati</taxon>
        <taxon>Bacillota</taxon>
        <taxon>Bacilli</taxon>
        <taxon>Bacillales</taxon>
        <taxon>Bacillaceae</taxon>
        <taxon>Cytobacillus</taxon>
    </lineage>
</organism>
<dbReference type="AlphaFoldDB" id="A0A0Q3SI47"/>
<proteinExistence type="inferred from homology"/>
<keyword evidence="5" id="KW-0472">Membrane</keyword>
<comment type="similarity">
    <text evidence="2">Belongs to the BMP lipoprotein family.</text>
</comment>
<dbReference type="PANTHER" id="PTHR34296:SF2">
    <property type="entry name" value="ABC TRANSPORTER GUANOSINE-BINDING PROTEIN NUPN"/>
    <property type="match status" value="1"/>
</dbReference>
<comment type="subcellular location">
    <subcellularLocation>
        <location evidence="1">Cell membrane</location>
        <topology evidence="1">Lipid-anchor</topology>
    </subcellularLocation>
</comment>
<keyword evidence="10" id="KW-1185">Reference proteome</keyword>
<evidence type="ECO:0000256" key="4">
    <source>
        <dbReference type="ARBA" id="ARBA00022729"/>
    </source>
</evidence>
<reference evidence="9 10" key="1">
    <citation type="submission" date="2015-09" db="EMBL/GenBank/DDBJ databases">
        <title>Genome sequencing project for genomic taxonomy and phylogenomics of Bacillus-like bacteria.</title>
        <authorList>
            <person name="Liu B."/>
            <person name="Wang J."/>
            <person name="Zhu Y."/>
            <person name="Liu G."/>
            <person name="Chen Q."/>
            <person name="Chen Z."/>
            <person name="Lan J."/>
            <person name="Che J."/>
            <person name="Ge C."/>
            <person name="Shi H."/>
            <person name="Pan Z."/>
            <person name="Liu X."/>
        </authorList>
    </citation>
    <scope>NUCLEOTIDE SEQUENCE [LARGE SCALE GENOMIC DNA]</scope>
    <source>
        <strain evidence="9 10">FJAT-18043</strain>
    </source>
</reference>
<keyword evidence="3" id="KW-1003">Cell membrane</keyword>
<dbReference type="GO" id="GO:0005886">
    <property type="term" value="C:plasma membrane"/>
    <property type="evidence" value="ECO:0007669"/>
    <property type="project" value="UniProtKB-SubCell"/>
</dbReference>
<dbReference type="InterPro" id="IPR003760">
    <property type="entry name" value="PnrA-like"/>
</dbReference>
<evidence type="ECO:0000256" key="3">
    <source>
        <dbReference type="ARBA" id="ARBA00022475"/>
    </source>
</evidence>
<dbReference type="RefSeq" id="WP_053475722.1">
    <property type="nucleotide sequence ID" value="NZ_CP041305.1"/>
</dbReference>
<evidence type="ECO:0000313" key="9">
    <source>
        <dbReference type="EMBL" id="KQL19172.1"/>
    </source>
</evidence>
<feature type="signal peptide" evidence="7">
    <location>
        <begin position="1"/>
        <end position="21"/>
    </location>
</feature>
<dbReference type="Gene3D" id="3.40.50.2300">
    <property type="match status" value="2"/>
</dbReference>
<evidence type="ECO:0000313" key="10">
    <source>
        <dbReference type="Proteomes" id="UP000050996"/>
    </source>
</evidence>
<dbReference type="InterPro" id="IPR050957">
    <property type="entry name" value="BMP_lipoprotein"/>
</dbReference>
<dbReference type="Pfam" id="PF02608">
    <property type="entry name" value="Bmp"/>
    <property type="match status" value="1"/>
</dbReference>
<gene>
    <name evidence="9" type="ORF">AN957_11645</name>
</gene>
<comment type="caution">
    <text evidence="9">The sequence shown here is derived from an EMBL/GenBank/DDBJ whole genome shotgun (WGS) entry which is preliminary data.</text>
</comment>
<evidence type="ECO:0000259" key="8">
    <source>
        <dbReference type="Pfam" id="PF02608"/>
    </source>
</evidence>
<dbReference type="PANTHER" id="PTHR34296">
    <property type="entry name" value="TRANSCRIPTIONAL ACTIVATOR PROTEIN MED"/>
    <property type="match status" value="1"/>
</dbReference>
<dbReference type="InterPro" id="IPR028082">
    <property type="entry name" value="Peripla_BP_I"/>
</dbReference>
<accession>A0A0Q3SI47</accession>
<evidence type="ECO:0000256" key="6">
    <source>
        <dbReference type="ARBA" id="ARBA00023288"/>
    </source>
</evidence>
<dbReference type="STRING" id="1637975.AN957_11645"/>
<evidence type="ECO:0000256" key="1">
    <source>
        <dbReference type="ARBA" id="ARBA00004193"/>
    </source>
</evidence>
<feature type="chain" id="PRO_5039693002" description="ABC transporter substrate-binding protein PnrA-like domain-containing protein" evidence="7">
    <location>
        <begin position="22"/>
        <end position="369"/>
    </location>
</feature>
<keyword evidence="4 7" id="KW-0732">Signal</keyword>
<dbReference type="CDD" id="cd06354">
    <property type="entry name" value="PBP1_PrnA-like"/>
    <property type="match status" value="1"/>
</dbReference>
<feature type="domain" description="ABC transporter substrate-binding protein PnrA-like" evidence="8">
    <location>
        <begin position="45"/>
        <end position="357"/>
    </location>
</feature>
<name>A0A0Q3SI47_9BACI</name>
<evidence type="ECO:0000256" key="2">
    <source>
        <dbReference type="ARBA" id="ARBA00008610"/>
    </source>
</evidence>
<dbReference type="SUPFAM" id="SSF53822">
    <property type="entry name" value="Periplasmic binding protein-like I"/>
    <property type="match status" value="1"/>
</dbReference>
<sequence length="369" mass="39039">MKKRKFGLVLSLALAAGTILGACGNGDKKDEGTAKDGGDKESKFSVAMVTDVGGVDDKSFNQSAWEGLKAFGSENGLEQGKGGYDYLQSKSDADYATNLNKLAREDFSLIFGIGFKLKADVDTIAKQQKDVHFGIIDDVVEQPNVVSVLFKEQEAAFLAGVAAAKTTKTNHIGFIGGMESPVIERFEAGFLAGIQAVNPDIKVDVHYTGAFDKADLGKATAAQMYSSGADVIFHAAGGTGNGLFTEAKDLKKKDPTREVWAIGVDSDQSGEGVVEIDGKEHNVIITSAMKGVSHAVQDISKKAMDGKFPGGETIVYGLAEDGVSLAPINEEVTTKADIETAVKEWTDKIKNGDITVPGTLDELANFKAE</sequence>
<evidence type="ECO:0000256" key="7">
    <source>
        <dbReference type="SAM" id="SignalP"/>
    </source>
</evidence>
<dbReference type="PROSITE" id="PS51257">
    <property type="entry name" value="PROKAR_LIPOPROTEIN"/>
    <property type="match status" value="1"/>
</dbReference>
<dbReference type="Proteomes" id="UP000050996">
    <property type="component" value="Unassembled WGS sequence"/>
</dbReference>
<dbReference type="EMBL" id="LJIX01000006">
    <property type="protein sequence ID" value="KQL19172.1"/>
    <property type="molecule type" value="Genomic_DNA"/>
</dbReference>
<dbReference type="PATRIC" id="fig|1637975.4.peg.2126"/>
<protein>
    <recommendedName>
        <fullName evidence="8">ABC transporter substrate-binding protein PnrA-like domain-containing protein</fullName>
    </recommendedName>
</protein>
<keyword evidence="6" id="KW-0449">Lipoprotein</keyword>